<keyword evidence="7" id="KW-0029">Amino-acid transport</keyword>
<comment type="similarity">
    <text evidence="3">Belongs to the binding-protein-dependent transport system permease family. HisMQ subfamily.</text>
</comment>
<proteinExistence type="inferred from homology"/>
<keyword evidence="4 10" id="KW-0813">Transport</keyword>
<name>A0A2Z5V351_9HELI</name>
<gene>
    <name evidence="11" type="primary">artQ</name>
    <name evidence="11" type="ORF">NCTC12219_00674</name>
</gene>
<evidence type="ECO:0000256" key="8">
    <source>
        <dbReference type="ARBA" id="ARBA00022989"/>
    </source>
</evidence>
<dbReference type="Gene3D" id="1.10.3720.10">
    <property type="entry name" value="MetI-like"/>
    <property type="match status" value="1"/>
</dbReference>
<evidence type="ECO:0000256" key="9">
    <source>
        <dbReference type="ARBA" id="ARBA00023136"/>
    </source>
</evidence>
<dbReference type="InterPro" id="IPR010065">
    <property type="entry name" value="AA_ABC_transptr_permease_3TM"/>
</dbReference>
<dbReference type="STRING" id="1172562.HCN_1120"/>
<accession>A0A2Z5V351</accession>
<feature type="transmembrane region" description="Helical" evidence="10">
    <location>
        <begin position="73"/>
        <end position="95"/>
    </location>
</feature>
<dbReference type="Pfam" id="PF00528">
    <property type="entry name" value="BPD_transp_1"/>
    <property type="match status" value="1"/>
</dbReference>
<protein>
    <submittedName>
        <fullName evidence="11">Polar amino acid ABC transporter</fullName>
    </submittedName>
</protein>
<dbReference type="GO" id="GO:0006865">
    <property type="term" value="P:amino acid transport"/>
    <property type="evidence" value="ECO:0007669"/>
    <property type="project" value="UniProtKB-KW"/>
</dbReference>
<comment type="function">
    <text evidence="1">Part of the binding-protein-dependent transport system for glutamine; probably responsible for the translocation of the substrate across the membrane.</text>
</comment>
<dbReference type="Proteomes" id="UP000255103">
    <property type="component" value="Unassembled WGS sequence"/>
</dbReference>
<evidence type="ECO:0000256" key="2">
    <source>
        <dbReference type="ARBA" id="ARBA00004429"/>
    </source>
</evidence>
<evidence type="ECO:0000256" key="10">
    <source>
        <dbReference type="RuleBase" id="RU363032"/>
    </source>
</evidence>
<dbReference type="EMBL" id="UGHX01000001">
    <property type="protein sequence ID" value="STP10794.1"/>
    <property type="molecule type" value="Genomic_DNA"/>
</dbReference>
<dbReference type="RefSeq" id="WP_002956489.1">
    <property type="nucleotide sequence ID" value="NZ_AP017374.1"/>
</dbReference>
<evidence type="ECO:0000256" key="4">
    <source>
        <dbReference type="ARBA" id="ARBA00022448"/>
    </source>
</evidence>
<sequence length="235" mass="25956">MELTQKYELFYHQFITNGGYKLILEGLGTTLLLAIAALIIGVIVGTLVAIAITHKTPSIPHRILCVFLKAYVGFFRGTPIVVQLLFIYFVILPAFGLKGMSALLVAVVIFGLNSGAYVSEIIRSGILSIDKGQDEAARALGLSSSLSMRYIIFPQALKNSLPTLGNEFIALLKETSVANYITVHDLTYAFKSIGSATYEYMFPYFFLALAYLLLVMCASYLVKLYERKLRASDTH</sequence>
<dbReference type="InterPro" id="IPR043429">
    <property type="entry name" value="ArtM/GltK/GlnP/TcyL/YhdX-like"/>
</dbReference>
<dbReference type="PROSITE" id="PS50928">
    <property type="entry name" value="ABC_TM1"/>
    <property type="match status" value="1"/>
</dbReference>
<keyword evidence="8 10" id="KW-1133">Transmembrane helix</keyword>
<dbReference type="GeneID" id="66539604"/>
<keyword evidence="5" id="KW-1003">Cell membrane</keyword>
<dbReference type="AlphaFoldDB" id="A0A2Z5V351"/>
<reference evidence="11 12" key="1">
    <citation type="submission" date="2018-06" db="EMBL/GenBank/DDBJ databases">
        <authorList>
            <consortium name="Pathogen Informatics"/>
            <person name="Doyle S."/>
        </authorList>
    </citation>
    <scope>NUCLEOTIDE SEQUENCE [LARGE SCALE GENOMIC DNA]</scope>
    <source>
        <strain evidence="11 12">NCTC12219</strain>
    </source>
</reference>
<feature type="transmembrane region" description="Helical" evidence="10">
    <location>
        <begin position="201"/>
        <end position="222"/>
    </location>
</feature>
<organism evidence="11 12">
    <name type="scientific">Helicobacter cinaedi</name>
    <dbReference type="NCBI Taxonomy" id="213"/>
    <lineage>
        <taxon>Bacteria</taxon>
        <taxon>Pseudomonadati</taxon>
        <taxon>Campylobacterota</taxon>
        <taxon>Epsilonproteobacteria</taxon>
        <taxon>Campylobacterales</taxon>
        <taxon>Helicobacteraceae</taxon>
        <taxon>Helicobacter</taxon>
    </lineage>
</organism>
<evidence type="ECO:0000313" key="11">
    <source>
        <dbReference type="EMBL" id="STP10794.1"/>
    </source>
</evidence>
<dbReference type="PANTHER" id="PTHR30614">
    <property type="entry name" value="MEMBRANE COMPONENT OF AMINO ACID ABC TRANSPORTER"/>
    <property type="match status" value="1"/>
</dbReference>
<evidence type="ECO:0000256" key="6">
    <source>
        <dbReference type="ARBA" id="ARBA00022692"/>
    </source>
</evidence>
<dbReference type="PANTHER" id="PTHR30614:SF20">
    <property type="entry name" value="GLUTAMINE TRANSPORT SYSTEM PERMEASE PROTEIN GLNP"/>
    <property type="match status" value="1"/>
</dbReference>
<dbReference type="CDD" id="cd06261">
    <property type="entry name" value="TM_PBP2"/>
    <property type="match status" value="1"/>
</dbReference>
<dbReference type="GO" id="GO:0043190">
    <property type="term" value="C:ATP-binding cassette (ABC) transporter complex"/>
    <property type="evidence" value="ECO:0007669"/>
    <property type="project" value="InterPro"/>
</dbReference>
<evidence type="ECO:0000313" key="12">
    <source>
        <dbReference type="Proteomes" id="UP000255103"/>
    </source>
</evidence>
<feature type="transmembrane region" description="Helical" evidence="10">
    <location>
        <begin position="31"/>
        <end position="52"/>
    </location>
</feature>
<dbReference type="OMA" id="QLVPMWA"/>
<dbReference type="NCBIfam" id="TIGR01726">
    <property type="entry name" value="HEQRo_perm_3TM"/>
    <property type="match status" value="1"/>
</dbReference>
<comment type="subcellular location">
    <subcellularLocation>
        <location evidence="2">Cell inner membrane</location>
        <topology evidence="2">Multi-pass membrane protein</topology>
    </subcellularLocation>
    <subcellularLocation>
        <location evidence="10">Cell membrane</location>
        <topology evidence="10">Multi-pass membrane protein</topology>
    </subcellularLocation>
</comment>
<evidence type="ECO:0000256" key="5">
    <source>
        <dbReference type="ARBA" id="ARBA00022475"/>
    </source>
</evidence>
<keyword evidence="9 10" id="KW-0472">Membrane</keyword>
<evidence type="ECO:0000256" key="7">
    <source>
        <dbReference type="ARBA" id="ARBA00022970"/>
    </source>
</evidence>
<dbReference type="InterPro" id="IPR035906">
    <property type="entry name" value="MetI-like_sf"/>
</dbReference>
<feature type="transmembrane region" description="Helical" evidence="10">
    <location>
        <begin position="101"/>
        <end position="118"/>
    </location>
</feature>
<dbReference type="SUPFAM" id="SSF161098">
    <property type="entry name" value="MetI-like"/>
    <property type="match status" value="1"/>
</dbReference>
<evidence type="ECO:0000256" key="3">
    <source>
        <dbReference type="ARBA" id="ARBA00010072"/>
    </source>
</evidence>
<evidence type="ECO:0000256" key="1">
    <source>
        <dbReference type="ARBA" id="ARBA00003159"/>
    </source>
</evidence>
<dbReference type="GO" id="GO:0022857">
    <property type="term" value="F:transmembrane transporter activity"/>
    <property type="evidence" value="ECO:0007669"/>
    <property type="project" value="InterPro"/>
</dbReference>
<keyword evidence="6 10" id="KW-0812">Transmembrane</keyword>
<dbReference type="InterPro" id="IPR000515">
    <property type="entry name" value="MetI-like"/>
</dbReference>